<accession>A0A5C3KZM0</accession>
<gene>
    <name evidence="2" type="ORF">FA15DRAFT_733747</name>
</gene>
<evidence type="ECO:0000256" key="1">
    <source>
        <dbReference type="SAM" id="Phobius"/>
    </source>
</evidence>
<organism evidence="2 3">
    <name type="scientific">Coprinopsis marcescibilis</name>
    <name type="common">Agaric fungus</name>
    <name type="synonym">Psathyrella marcescibilis</name>
    <dbReference type="NCBI Taxonomy" id="230819"/>
    <lineage>
        <taxon>Eukaryota</taxon>
        <taxon>Fungi</taxon>
        <taxon>Dikarya</taxon>
        <taxon>Basidiomycota</taxon>
        <taxon>Agaricomycotina</taxon>
        <taxon>Agaricomycetes</taxon>
        <taxon>Agaricomycetidae</taxon>
        <taxon>Agaricales</taxon>
        <taxon>Agaricineae</taxon>
        <taxon>Psathyrellaceae</taxon>
        <taxon>Coprinopsis</taxon>
    </lineage>
</organism>
<evidence type="ECO:0008006" key="4">
    <source>
        <dbReference type="Google" id="ProtNLM"/>
    </source>
</evidence>
<dbReference type="CDD" id="cd12087">
    <property type="entry name" value="TM_EGFR-like"/>
    <property type="match status" value="1"/>
</dbReference>
<sequence>MTESPRDLRIDDSEPVIAYSQPEKGHHWTQHLYETAYNKTLHLTRTRGASARFKFEGGGYSLAQSVPRLTPIWYIGVAIAVYGHLNDESFEDPVSRYSVDDGPTSIYAPSLRTERSQVLFFHSGALDPGNHTLFIVNEREGAFLWIDSFVITHNPPSATSSMLSASPLVKNIVGGLLGSLAFCALLAVVCYYVRRRKRQKHDPEIPTFRSGSVTPLDRPSSRPFLLQPTRIPHPRSITGTQDLTCVSDKI</sequence>
<dbReference type="AlphaFoldDB" id="A0A5C3KZM0"/>
<dbReference type="OrthoDB" id="3265734at2759"/>
<evidence type="ECO:0000313" key="2">
    <source>
        <dbReference type="EMBL" id="TFK26134.1"/>
    </source>
</evidence>
<proteinExistence type="predicted"/>
<dbReference type="Proteomes" id="UP000307440">
    <property type="component" value="Unassembled WGS sequence"/>
</dbReference>
<protein>
    <recommendedName>
        <fullName evidence="4">Transmembrane protein</fullName>
    </recommendedName>
</protein>
<keyword evidence="1" id="KW-1133">Transmembrane helix</keyword>
<keyword evidence="1" id="KW-0472">Membrane</keyword>
<keyword evidence="3" id="KW-1185">Reference proteome</keyword>
<keyword evidence="1" id="KW-0812">Transmembrane</keyword>
<dbReference type="EMBL" id="ML210178">
    <property type="protein sequence ID" value="TFK26134.1"/>
    <property type="molecule type" value="Genomic_DNA"/>
</dbReference>
<name>A0A5C3KZM0_COPMA</name>
<evidence type="ECO:0000313" key="3">
    <source>
        <dbReference type="Proteomes" id="UP000307440"/>
    </source>
</evidence>
<dbReference type="STRING" id="230819.A0A5C3KZM0"/>
<reference evidence="2 3" key="1">
    <citation type="journal article" date="2019" name="Nat. Ecol. Evol.">
        <title>Megaphylogeny resolves global patterns of mushroom evolution.</title>
        <authorList>
            <person name="Varga T."/>
            <person name="Krizsan K."/>
            <person name="Foldi C."/>
            <person name="Dima B."/>
            <person name="Sanchez-Garcia M."/>
            <person name="Sanchez-Ramirez S."/>
            <person name="Szollosi G.J."/>
            <person name="Szarkandi J.G."/>
            <person name="Papp V."/>
            <person name="Albert L."/>
            <person name="Andreopoulos W."/>
            <person name="Angelini C."/>
            <person name="Antonin V."/>
            <person name="Barry K.W."/>
            <person name="Bougher N.L."/>
            <person name="Buchanan P."/>
            <person name="Buyck B."/>
            <person name="Bense V."/>
            <person name="Catcheside P."/>
            <person name="Chovatia M."/>
            <person name="Cooper J."/>
            <person name="Damon W."/>
            <person name="Desjardin D."/>
            <person name="Finy P."/>
            <person name="Geml J."/>
            <person name="Haridas S."/>
            <person name="Hughes K."/>
            <person name="Justo A."/>
            <person name="Karasinski D."/>
            <person name="Kautmanova I."/>
            <person name="Kiss B."/>
            <person name="Kocsube S."/>
            <person name="Kotiranta H."/>
            <person name="LaButti K.M."/>
            <person name="Lechner B.E."/>
            <person name="Liimatainen K."/>
            <person name="Lipzen A."/>
            <person name="Lukacs Z."/>
            <person name="Mihaltcheva S."/>
            <person name="Morgado L.N."/>
            <person name="Niskanen T."/>
            <person name="Noordeloos M.E."/>
            <person name="Ohm R.A."/>
            <person name="Ortiz-Santana B."/>
            <person name="Ovrebo C."/>
            <person name="Racz N."/>
            <person name="Riley R."/>
            <person name="Savchenko A."/>
            <person name="Shiryaev A."/>
            <person name="Soop K."/>
            <person name="Spirin V."/>
            <person name="Szebenyi C."/>
            <person name="Tomsovsky M."/>
            <person name="Tulloss R.E."/>
            <person name="Uehling J."/>
            <person name="Grigoriev I.V."/>
            <person name="Vagvolgyi C."/>
            <person name="Papp T."/>
            <person name="Martin F.M."/>
            <person name="Miettinen O."/>
            <person name="Hibbett D.S."/>
            <person name="Nagy L.G."/>
        </authorList>
    </citation>
    <scope>NUCLEOTIDE SEQUENCE [LARGE SCALE GENOMIC DNA]</scope>
    <source>
        <strain evidence="2 3">CBS 121175</strain>
    </source>
</reference>
<feature type="transmembrane region" description="Helical" evidence="1">
    <location>
        <begin position="172"/>
        <end position="193"/>
    </location>
</feature>